<evidence type="ECO:0000259" key="4">
    <source>
        <dbReference type="Pfam" id="PF00496"/>
    </source>
</evidence>
<dbReference type="GO" id="GO:0042597">
    <property type="term" value="C:periplasmic space"/>
    <property type="evidence" value="ECO:0007669"/>
    <property type="project" value="UniProtKB-ARBA"/>
</dbReference>
<comment type="similarity">
    <text evidence="1">Belongs to the bacterial solute-binding protein 5 family.</text>
</comment>
<dbReference type="InterPro" id="IPR000914">
    <property type="entry name" value="SBP_5_dom"/>
</dbReference>
<keyword evidence="2" id="KW-0813">Transport</keyword>
<evidence type="ECO:0000256" key="2">
    <source>
        <dbReference type="ARBA" id="ARBA00022448"/>
    </source>
</evidence>
<protein>
    <submittedName>
        <fullName evidence="5">Dipeptide-binding protein DppE</fullName>
    </submittedName>
</protein>
<feature type="domain" description="Solute-binding protein family 5" evidence="4">
    <location>
        <begin position="73"/>
        <end position="492"/>
    </location>
</feature>
<dbReference type="PIRSF" id="PIRSF002741">
    <property type="entry name" value="MppA"/>
    <property type="match status" value="1"/>
</dbReference>
<evidence type="ECO:0000256" key="3">
    <source>
        <dbReference type="ARBA" id="ARBA00022729"/>
    </source>
</evidence>
<evidence type="ECO:0000256" key="1">
    <source>
        <dbReference type="ARBA" id="ARBA00005695"/>
    </source>
</evidence>
<proteinExistence type="inferred from homology"/>
<gene>
    <name evidence="5" type="primary">dppE_2</name>
    <name evidence="5" type="ORF">SDC9_16442</name>
</gene>
<dbReference type="Gene3D" id="3.10.105.10">
    <property type="entry name" value="Dipeptide-binding Protein, Domain 3"/>
    <property type="match status" value="1"/>
</dbReference>
<evidence type="ECO:0000313" key="5">
    <source>
        <dbReference type="EMBL" id="MPL70682.1"/>
    </source>
</evidence>
<name>A0A644TWW3_9ZZZZ</name>
<dbReference type="SUPFAM" id="SSF53850">
    <property type="entry name" value="Periplasmic binding protein-like II"/>
    <property type="match status" value="1"/>
</dbReference>
<organism evidence="5">
    <name type="scientific">bioreactor metagenome</name>
    <dbReference type="NCBI Taxonomy" id="1076179"/>
    <lineage>
        <taxon>unclassified sequences</taxon>
        <taxon>metagenomes</taxon>
        <taxon>ecological metagenomes</taxon>
    </lineage>
</organism>
<comment type="caution">
    <text evidence="5">The sequence shown here is derived from an EMBL/GenBank/DDBJ whole genome shotgun (WGS) entry which is preliminary data.</text>
</comment>
<dbReference type="InterPro" id="IPR039424">
    <property type="entry name" value="SBP_5"/>
</dbReference>
<sequence length="578" mass="64051">MKKIMVLLMAAILVIGVFAQGPSLKKRDPDTLVVVLTGPCQPLDPNLYTTLNEAQVMHEINETLIGMRTDETFYPLLAESIPTVENGLISKDYSVYTIKLRKNVKFHNGNPLTADDVVFSFNRILHHPKSSAKSMFSAIMLVEKVDDYTVRIHWGRLKNPEYATVAMNSWADRAKYMTASPYGPALNILSHYCSGIEDAETVEAAGADYGTKVVVGTGPFKLDTWPNPTEVNLTRNEAWWGGASTVAFKNIKYRTITESSQVNNVLLTGEVDVAYNMSLLDLNSLEKAGIKISSQSGVTIHYGYFNMNSVLVGQMRNGKMDLSGKYDTLDSTHLRKAMFYSLNPAPFIRQVDLFNGQALLANQMMQPGFIGYVEGAPAGTPFVEFNEKTWYQDRAKAKAEFAALSPEFRAKLVPECLTLAVPNTSTSVKLANNVKDQVKTGLGIDLIKVIPMVNSQIVQMRKTGEGYDMIIGSWFTPTADSDYTCLTFNGESIGTGMNGSLYNSDIVNASIQKARYSLDPKVRKEAYTTAQVQLMSDKALFPMVFENTVFSTHPRVGNLDSSGFKSKLIDLYRLTKLF</sequence>
<dbReference type="GO" id="GO:0043190">
    <property type="term" value="C:ATP-binding cassette (ABC) transporter complex"/>
    <property type="evidence" value="ECO:0007669"/>
    <property type="project" value="InterPro"/>
</dbReference>
<dbReference type="GO" id="GO:0015833">
    <property type="term" value="P:peptide transport"/>
    <property type="evidence" value="ECO:0007669"/>
    <property type="project" value="TreeGrafter"/>
</dbReference>
<reference evidence="5" key="1">
    <citation type="submission" date="2019-08" db="EMBL/GenBank/DDBJ databases">
        <authorList>
            <person name="Kucharzyk K."/>
            <person name="Murdoch R.W."/>
            <person name="Higgins S."/>
            <person name="Loffler F."/>
        </authorList>
    </citation>
    <scope>NUCLEOTIDE SEQUENCE</scope>
</reference>
<dbReference type="PANTHER" id="PTHR30290:SF9">
    <property type="entry name" value="OLIGOPEPTIDE-BINDING PROTEIN APPA"/>
    <property type="match status" value="1"/>
</dbReference>
<accession>A0A644TWW3</accession>
<dbReference type="AlphaFoldDB" id="A0A644TWW3"/>
<dbReference type="GO" id="GO:1904680">
    <property type="term" value="F:peptide transmembrane transporter activity"/>
    <property type="evidence" value="ECO:0007669"/>
    <property type="project" value="TreeGrafter"/>
</dbReference>
<dbReference type="Pfam" id="PF00496">
    <property type="entry name" value="SBP_bac_5"/>
    <property type="match status" value="1"/>
</dbReference>
<dbReference type="PANTHER" id="PTHR30290">
    <property type="entry name" value="PERIPLASMIC BINDING COMPONENT OF ABC TRANSPORTER"/>
    <property type="match status" value="1"/>
</dbReference>
<dbReference type="CDD" id="cd00995">
    <property type="entry name" value="PBP2_NikA_DppA_OppA_like"/>
    <property type="match status" value="1"/>
</dbReference>
<dbReference type="Gene3D" id="3.40.190.10">
    <property type="entry name" value="Periplasmic binding protein-like II"/>
    <property type="match status" value="1"/>
</dbReference>
<dbReference type="EMBL" id="VSSQ01000054">
    <property type="protein sequence ID" value="MPL70682.1"/>
    <property type="molecule type" value="Genomic_DNA"/>
</dbReference>
<keyword evidence="3" id="KW-0732">Signal</keyword>
<dbReference type="InterPro" id="IPR030678">
    <property type="entry name" value="Peptide/Ni-bd"/>
</dbReference>